<protein>
    <submittedName>
        <fullName evidence="1">Uncharacterized protein</fullName>
    </submittedName>
</protein>
<evidence type="ECO:0000313" key="1">
    <source>
        <dbReference type="EMBL" id="KAK9013110.1"/>
    </source>
</evidence>
<proteinExistence type="predicted"/>
<gene>
    <name evidence="1" type="ORF">V6N11_041131</name>
</gene>
<evidence type="ECO:0000313" key="2">
    <source>
        <dbReference type="Proteomes" id="UP001396334"/>
    </source>
</evidence>
<accession>A0ABR2RJJ3</accession>
<sequence length="89" mass="9841">MRRWAGSVEVTDANIRIQPNSLGIKCLQPSLACCWLWLQAVMLTSKLSIQGHLLPPQLGNSPPLSVACESTQEVEEKDVLTKFHAIQTN</sequence>
<comment type="caution">
    <text evidence="1">The sequence shown here is derived from an EMBL/GenBank/DDBJ whole genome shotgun (WGS) entry which is preliminary data.</text>
</comment>
<name>A0ABR2RJJ3_9ROSI</name>
<reference evidence="1 2" key="1">
    <citation type="journal article" date="2024" name="G3 (Bethesda)">
        <title>Genome assembly of Hibiscus sabdariffa L. provides insights into metabolisms of medicinal natural products.</title>
        <authorList>
            <person name="Kim T."/>
        </authorList>
    </citation>
    <scope>NUCLEOTIDE SEQUENCE [LARGE SCALE GENOMIC DNA]</scope>
    <source>
        <strain evidence="1">TK-2024</strain>
        <tissue evidence="1">Old leaves</tissue>
    </source>
</reference>
<dbReference type="EMBL" id="JBBPBN010000022">
    <property type="protein sequence ID" value="KAK9013110.1"/>
    <property type="molecule type" value="Genomic_DNA"/>
</dbReference>
<organism evidence="1 2">
    <name type="scientific">Hibiscus sabdariffa</name>
    <name type="common">roselle</name>
    <dbReference type="NCBI Taxonomy" id="183260"/>
    <lineage>
        <taxon>Eukaryota</taxon>
        <taxon>Viridiplantae</taxon>
        <taxon>Streptophyta</taxon>
        <taxon>Embryophyta</taxon>
        <taxon>Tracheophyta</taxon>
        <taxon>Spermatophyta</taxon>
        <taxon>Magnoliopsida</taxon>
        <taxon>eudicotyledons</taxon>
        <taxon>Gunneridae</taxon>
        <taxon>Pentapetalae</taxon>
        <taxon>rosids</taxon>
        <taxon>malvids</taxon>
        <taxon>Malvales</taxon>
        <taxon>Malvaceae</taxon>
        <taxon>Malvoideae</taxon>
        <taxon>Hibiscus</taxon>
    </lineage>
</organism>
<keyword evidence="2" id="KW-1185">Reference proteome</keyword>
<dbReference type="Proteomes" id="UP001396334">
    <property type="component" value="Unassembled WGS sequence"/>
</dbReference>